<keyword evidence="3 20" id="KW-0444">Lipid biosynthesis</keyword>
<accession>A0A3N4LT17</accession>
<dbReference type="InterPro" id="IPR018083">
    <property type="entry name" value="Sterol_reductase_CS"/>
</dbReference>
<dbReference type="EMBL" id="ML121544">
    <property type="protein sequence ID" value="RPB23781.1"/>
    <property type="molecule type" value="Genomic_DNA"/>
</dbReference>
<proteinExistence type="inferred from homology"/>
<evidence type="ECO:0000256" key="17">
    <source>
        <dbReference type="ARBA" id="ARBA00038851"/>
    </source>
</evidence>
<feature type="transmembrane region" description="Helical" evidence="20">
    <location>
        <begin position="241"/>
        <end position="263"/>
    </location>
</feature>
<name>A0A3N4LT17_9PEZI</name>
<dbReference type="OrthoDB" id="5326588at2759"/>
<comment type="subcellular location">
    <subcellularLocation>
        <location evidence="1">Endoplasmic reticulum membrane</location>
        <topology evidence="1">Multi-pass membrane protein</topology>
    </subcellularLocation>
</comment>
<evidence type="ECO:0000256" key="18">
    <source>
        <dbReference type="ARBA" id="ARBA00039984"/>
    </source>
</evidence>
<keyword evidence="9 20" id="KW-0752">Steroid biosynthesis</keyword>
<organism evidence="21 22">
    <name type="scientific">Terfezia boudieri ATCC MYA-4762</name>
    <dbReference type="NCBI Taxonomy" id="1051890"/>
    <lineage>
        <taxon>Eukaryota</taxon>
        <taxon>Fungi</taxon>
        <taxon>Dikarya</taxon>
        <taxon>Ascomycota</taxon>
        <taxon>Pezizomycotina</taxon>
        <taxon>Pezizomycetes</taxon>
        <taxon>Pezizales</taxon>
        <taxon>Pezizaceae</taxon>
        <taxon>Terfezia</taxon>
    </lineage>
</organism>
<feature type="transmembrane region" description="Helical" evidence="20">
    <location>
        <begin position="406"/>
        <end position="426"/>
    </location>
</feature>
<evidence type="ECO:0000256" key="7">
    <source>
        <dbReference type="ARBA" id="ARBA00022824"/>
    </source>
</evidence>
<evidence type="ECO:0000256" key="19">
    <source>
        <dbReference type="ARBA" id="ARBA00042688"/>
    </source>
</evidence>
<keyword evidence="12 20" id="KW-0756">Sterol biosynthesis</keyword>
<feature type="transmembrane region" description="Helical" evidence="20">
    <location>
        <begin position="446"/>
        <end position="464"/>
    </location>
</feature>
<dbReference type="GO" id="GO:0005789">
    <property type="term" value="C:endoplasmic reticulum membrane"/>
    <property type="evidence" value="ECO:0007669"/>
    <property type="project" value="UniProtKB-SubCell"/>
</dbReference>
<evidence type="ECO:0000256" key="4">
    <source>
        <dbReference type="ARBA" id="ARBA00022548"/>
    </source>
</evidence>
<evidence type="ECO:0000256" key="1">
    <source>
        <dbReference type="ARBA" id="ARBA00004477"/>
    </source>
</evidence>
<keyword evidence="11 20" id="KW-0560">Oxidoreductase</keyword>
<dbReference type="PANTHER" id="PTHR21257">
    <property type="entry name" value="DELTA(14)-STEROL REDUCTASE"/>
    <property type="match status" value="1"/>
</dbReference>
<evidence type="ECO:0000256" key="10">
    <source>
        <dbReference type="ARBA" id="ARBA00022989"/>
    </source>
</evidence>
<protein>
    <recommendedName>
        <fullName evidence="18">7-dehydrocholesterol reductase</fullName>
        <ecNumber evidence="17">1.3.1.21</ecNumber>
    </recommendedName>
    <alternativeName>
        <fullName evidence="19">Sterol Delta(7)-reductase</fullName>
    </alternativeName>
</protein>
<dbReference type="GO" id="GO:0016132">
    <property type="term" value="P:brassinosteroid biosynthetic process"/>
    <property type="evidence" value="ECO:0007669"/>
    <property type="project" value="TreeGrafter"/>
</dbReference>
<evidence type="ECO:0000256" key="14">
    <source>
        <dbReference type="ARBA" id="ARBA00023136"/>
    </source>
</evidence>
<evidence type="ECO:0000256" key="16">
    <source>
        <dbReference type="ARBA" id="ARBA00023221"/>
    </source>
</evidence>
<evidence type="ECO:0000256" key="2">
    <source>
        <dbReference type="ARBA" id="ARBA00005402"/>
    </source>
</evidence>
<keyword evidence="10 20" id="KW-1133">Transmembrane helix</keyword>
<evidence type="ECO:0000256" key="6">
    <source>
        <dbReference type="ARBA" id="ARBA00022778"/>
    </source>
</evidence>
<dbReference type="PANTHER" id="PTHR21257:SF38">
    <property type="entry name" value="7-DEHYDROCHOLESTEROL REDUCTASE"/>
    <property type="match status" value="1"/>
</dbReference>
<evidence type="ECO:0000313" key="21">
    <source>
        <dbReference type="EMBL" id="RPB23781.1"/>
    </source>
</evidence>
<keyword evidence="16 20" id="KW-0753">Steroid metabolism</keyword>
<dbReference type="Proteomes" id="UP000267821">
    <property type="component" value="Unassembled WGS sequence"/>
</dbReference>
<dbReference type="InterPro" id="IPR001171">
    <property type="entry name" value="ERG24_DHCR-like"/>
</dbReference>
<keyword evidence="6" id="KW-0152">Cholesterol biosynthesis</keyword>
<gene>
    <name evidence="21" type="ORF">L211DRAFT_849406</name>
</gene>
<evidence type="ECO:0000256" key="20">
    <source>
        <dbReference type="RuleBase" id="RU369120"/>
    </source>
</evidence>
<keyword evidence="22" id="KW-1185">Reference proteome</keyword>
<dbReference type="Pfam" id="PF01222">
    <property type="entry name" value="ERG4_ERG24"/>
    <property type="match status" value="1"/>
</dbReference>
<keyword evidence="7" id="KW-0256">Endoplasmic reticulum</keyword>
<keyword evidence="5 20" id="KW-0812">Transmembrane</keyword>
<evidence type="ECO:0000313" key="22">
    <source>
        <dbReference type="Proteomes" id="UP000267821"/>
    </source>
</evidence>
<dbReference type="Gene3D" id="1.20.120.1630">
    <property type="match status" value="1"/>
</dbReference>
<evidence type="ECO:0000256" key="3">
    <source>
        <dbReference type="ARBA" id="ARBA00022516"/>
    </source>
</evidence>
<evidence type="ECO:0000256" key="15">
    <source>
        <dbReference type="ARBA" id="ARBA00023166"/>
    </source>
</evidence>
<reference evidence="21 22" key="1">
    <citation type="journal article" date="2018" name="Nat. Ecol. Evol.">
        <title>Pezizomycetes genomes reveal the molecular basis of ectomycorrhizal truffle lifestyle.</title>
        <authorList>
            <person name="Murat C."/>
            <person name="Payen T."/>
            <person name="Noel B."/>
            <person name="Kuo A."/>
            <person name="Morin E."/>
            <person name="Chen J."/>
            <person name="Kohler A."/>
            <person name="Krizsan K."/>
            <person name="Balestrini R."/>
            <person name="Da Silva C."/>
            <person name="Montanini B."/>
            <person name="Hainaut M."/>
            <person name="Levati E."/>
            <person name="Barry K.W."/>
            <person name="Belfiori B."/>
            <person name="Cichocki N."/>
            <person name="Clum A."/>
            <person name="Dockter R.B."/>
            <person name="Fauchery L."/>
            <person name="Guy J."/>
            <person name="Iotti M."/>
            <person name="Le Tacon F."/>
            <person name="Lindquist E.A."/>
            <person name="Lipzen A."/>
            <person name="Malagnac F."/>
            <person name="Mello A."/>
            <person name="Molinier V."/>
            <person name="Miyauchi S."/>
            <person name="Poulain J."/>
            <person name="Riccioni C."/>
            <person name="Rubini A."/>
            <person name="Sitrit Y."/>
            <person name="Splivallo R."/>
            <person name="Traeger S."/>
            <person name="Wang M."/>
            <person name="Zifcakova L."/>
            <person name="Wipf D."/>
            <person name="Zambonelli A."/>
            <person name="Paolocci F."/>
            <person name="Nowrousian M."/>
            <person name="Ottonello S."/>
            <person name="Baldrian P."/>
            <person name="Spatafora J.W."/>
            <person name="Henrissat B."/>
            <person name="Nagy L.G."/>
            <person name="Aury J.M."/>
            <person name="Wincker P."/>
            <person name="Grigoriev I.V."/>
            <person name="Bonfante P."/>
            <person name="Martin F.M."/>
        </authorList>
    </citation>
    <scope>NUCLEOTIDE SEQUENCE [LARGE SCALE GENOMIC DNA]</scope>
    <source>
        <strain evidence="21 22">ATCC MYA-4762</strain>
    </source>
</reference>
<sequence length="621" mass="69953">MIEETSPAKWDCVPKRGVYASPKPQASRRYNYEGILGGAVVPTRLRVFLFCGHVAGSGLSVFPIPSQLRKVWNHLLITTSVGRLYSNQLHSGAFSKLDVKHGAMYLVEQQERLASSAAKPISWGRHGYCEMEKDATLRIRSSAKGISQKLGGVNGSVGEGSGSTFPPTISPSLNLSIRSLFMMLGAPTLTTLFVYSCDKYQCTLAPGIWDLLASTEGIHGVYDLLMWSLSPLRWFTWKALAIYMVWYTVQAIMYAVVPSKIGYGQKTLAGRELPYKVSIIAQNWLGLFVAANFMGYFLTVFAYVKAHLFPCHPDDRKFSGSLLYDMFMGVEFNPRLGELWDFKLFHNGRPGIIAWTLIDISFCFSASDGTFTKPSIPALLVLLLHFIYVIDFFWHEDWYLRTIDIAHDHFGFYLAWGDSVWLPFMYTAQAQYLHHNQNNLGSEQMWLNLAVLVVGLGGYAVFRGSNNQKDYVRRIFSSSASISALSTTSNTSPETLANNTIATEVIQKNVRIWGKKPTYILAPYQTADGKWHTSLLLTSGYWGLARHMNYFGDICMATAMGLATMAVSGGPGFVGWWYTLYLITLLVHRTRRCDLRCSAKYGEKWIEYRKVVRWRILPGVY</sequence>
<dbReference type="STRING" id="1051890.A0A3N4LT17"/>
<keyword evidence="15 20" id="KW-1207">Sterol metabolism</keyword>
<evidence type="ECO:0000256" key="8">
    <source>
        <dbReference type="ARBA" id="ARBA00022857"/>
    </source>
</evidence>
<feature type="transmembrane region" description="Helical" evidence="20">
    <location>
        <begin position="376"/>
        <end position="394"/>
    </location>
</feature>
<feature type="transmembrane region" description="Helical" evidence="20">
    <location>
        <begin position="284"/>
        <end position="304"/>
    </location>
</feature>
<evidence type="ECO:0000256" key="11">
    <source>
        <dbReference type="ARBA" id="ARBA00023002"/>
    </source>
</evidence>
<keyword evidence="8" id="KW-0521">NADP</keyword>
<dbReference type="PROSITE" id="PS01017">
    <property type="entry name" value="STEROL_REDUCT_1"/>
    <property type="match status" value="1"/>
</dbReference>
<dbReference type="InParanoid" id="A0A3N4LT17"/>
<keyword evidence="13 20" id="KW-0443">Lipid metabolism</keyword>
<keyword evidence="14 20" id="KW-0472">Membrane</keyword>
<comment type="caution">
    <text evidence="20">Lacks conserved residue(s) required for the propagation of feature annotation.</text>
</comment>
<comment type="similarity">
    <text evidence="2 20">Belongs to the ERG4/ERG24 family.</text>
</comment>
<evidence type="ECO:0000256" key="5">
    <source>
        <dbReference type="ARBA" id="ARBA00022692"/>
    </source>
</evidence>
<evidence type="ECO:0000256" key="13">
    <source>
        <dbReference type="ARBA" id="ARBA00023098"/>
    </source>
</evidence>
<dbReference type="EC" id="1.3.1.21" evidence="17"/>
<keyword evidence="4" id="KW-0153">Cholesterol metabolism</keyword>
<evidence type="ECO:0000256" key="9">
    <source>
        <dbReference type="ARBA" id="ARBA00022955"/>
    </source>
</evidence>
<dbReference type="AlphaFoldDB" id="A0A3N4LT17"/>
<dbReference type="GO" id="GO:0047598">
    <property type="term" value="F:7-dehydrocholesterol reductase activity"/>
    <property type="evidence" value="ECO:0007669"/>
    <property type="project" value="UniProtKB-EC"/>
</dbReference>
<dbReference type="GO" id="GO:0006695">
    <property type="term" value="P:cholesterol biosynthetic process"/>
    <property type="evidence" value="ECO:0007669"/>
    <property type="project" value="UniProtKB-KW"/>
</dbReference>
<evidence type="ECO:0000256" key="12">
    <source>
        <dbReference type="ARBA" id="ARBA00023011"/>
    </source>
</evidence>